<evidence type="ECO:0000256" key="2">
    <source>
        <dbReference type="ARBA" id="ARBA00009256"/>
    </source>
</evidence>
<evidence type="ECO:0000256" key="4">
    <source>
        <dbReference type="ARBA" id="ARBA00015647"/>
    </source>
</evidence>
<evidence type="ECO:0000313" key="13">
    <source>
        <dbReference type="Proteomes" id="UP000001876"/>
    </source>
</evidence>
<dbReference type="EC" id="6.3.2.1" evidence="3"/>
<dbReference type="SUPFAM" id="SSF52374">
    <property type="entry name" value="Nucleotidylyl transferase"/>
    <property type="match status" value="1"/>
</dbReference>
<dbReference type="CDD" id="cd00560">
    <property type="entry name" value="PanC"/>
    <property type="match status" value="1"/>
</dbReference>
<dbReference type="KEGG" id="mpp:MICPUCDRAFT_15500"/>
<dbReference type="GO" id="GO:0005524">
    <property type="term" value="F:ATP binding"/>
    <property type="evidence" value="ECO:0007669"/>
    <property type="project" value="UniProtKB-KW"/>
</dbReference>
<evidence type="ECO:0000256" key="10">
    <source>
        <dbReference type="ARBA" id="ARBA00032806"/>
    </source>
</evidence>
<dbReference type="NCBIfam" id="TIGR00125">
    <property type="entry name" value="cyt_tran_rel"/>
    <property type="match status" value="1"/>
</dbReference>
<dbReference type="HAMAP" id="MF_00158">
    <property type="entry name" value="PanC"/>
    <property type="match status" value="1"/>
</dbReference>
<keyword evidence="5" id="KW-0436">Ligase</keyword>
<dbReference type="Gene3D" id="3.30.1300.10">
    <property type="entry name" value="Pantoate-beta-alanine ligase, C-terminal domain"/>
    <property type="match status" value="1"/>
</dbReference>
<dbReference type="RefSeq" id="XP_003056703.1">
    <property type="nucleotide sequence ID" value="XM_003056657.1"/>
</dbReference>
<dbReference type="OMA" id="CNHKLEP"/>
<dbReference type="OrthoDB" id="2020436at2759"/>
<dbReference type="InterPro" id="IPR014729">
    <property type="entry name" value="Rossmann-like_a/b/a_fold"/>
</dbReference>
<keyword evidence="13" id="KW-1185">Reference proteome</keyword>
<dbReference type="STRING" id="564608.C1MNU1"/>
<proteinExistence type="inferred from homology"/>
<dbReference type="AlphaFoldDB" id="C1MNU1"/>
<dbReference type="NCBIfam" id="TIGR00018">
    <property type="entry name" value="panC"/>
    <property type="match status" value="1"/>
</dbReference>
<keyword evidence="6" id="KW-0566">Pantothenate biosynthesis</keyword>
<reference evidence="12 13" key="1">
    <citation type="journal article" date="2009" name="Science">
        <title>Green evolution and dynamic adaptations revealed by genomes of the marine picoeukaryotes Micromonas.</title>
        <authorList>
            <person name="Worden A.Z."/>
            <person name="Lee J.H."/>
            <person name="Mock T."/>
            <person name="Rouze P."/>
            <person name="Simmons M.P."/>
            <person name="Aerts A.L."/>
            <person name="Allen A.E."/>
            <person name="Cuvelier M.L."/>
            <person name="Derelle E."/>
            <person name="Everett M.V."/>
            <person name="Foulon E."/>
            <person name="Grimwood J."/>
            <person name="Gundlach H."/>
            <person name="Henrissat B."/>
            <person name="Napoli C."/>
            <person name="McDonald S.M."/>
            <person name="Parker M.S."/>
            <person name="Rombauts S."/>
            <person name="Salamov A."/>
            <person name="Von Dassow P."/>
            <person name="Badger J.H."/>
            <person name="Coutinho P.M."/>
            <person name="Demir E."/>
            <person name="Dubchak I."/>
            <person name="Gentemann C."/>
            <person name="Eikrem W."/>
            <person name="Gready J.E."/>
            <person name="John U."/>
            <person name="Lanier W."/>
            <person name="Lindquist E.A."/>
            <person name="Lucas S."/>
            <person name="Mayer K.F."/>
            <person name="Moreau H."/>
            <person name="Not F."/>
            <person name="Otillar R."/>
            <person name="Panaud O."/>
            <person name="Pangilinan J."/>
            <person name="Paulsen I."/>
            <person name="Piegu B."/>
            <person name="Poliakov A."/>
            <person name="Robbens S."/>
            <person name="Schmutz J."/>
            <person name="Toulza E."/>
            <person name="Wyss T."/>
            <person name="Zelensky A."/>
            <person name="Zhou K."/>
            <person name="Armbrust E.V."/>
            <person name="Bhattacharya D."/>
            <person name="Goodenough U.W."/>
            <person name="Van de Peer Y."/>
            <person name="Grigoriev I.V."/>
        </authorList>
    </citation>
    <scope>NUCLEOTIDE SEQUENCE [LARGE SCALE GENOMIC DNA]</scope>
    <source>
        <strain evidence="12 13">CCMP1545</strain>
    </source>
</reference>
<dbReference type="PANTHER" id="PTHR21299:SF1">
    <property type="entry name" value="PANTOATE--BETA-ALANINE LIGASE"/>
    <property type="match status" value="1"/>
</dbReference>
<keyword evidence="7" id="KW-0547">Nucleotide-binding</keyword>
<evidence type="ECO:0000256" key="3">
    <source>
        <dbReference type="ARBA" id="ARBA00012219"/>
    </source>
</evidence>
<keyword evidence="8" id="KW-0067">ATP-binding</keyword>
<evidence type="ECO:0000256" key="11">
    <source>
        <dbReference type="ARBA" id="ARBA00048258"/>
    </source>
</evidence>
<evidence type="ECO:0000256" key="6">
    <source>
        <dbReference type="ARBA" id="ARBA00022655"/>
    </source>
</evidence>
<dbReference type="PANTHER" id="PTHR21299">
    <property type="entry name" value="CYTIDYLATE KINASE/PANTOATE-BETA-ALANINE LIGASE"/>
    <property type="match status" value="1"/>
</dbReference>
<dbReference type="EMBL" id="GG663737">
    <property type="protein sequence ID" value="EEH58348.1"/>
    <property type="molecule type" value="Genomic_DNA"/>
</dbReference>
<evidence type="ECO:0000256" key="5">
    <source>
        <dbReference type="ARBA" id="ARBA00022598"/>
    </source>
</evidence>
<dbReference type="GeneID" id="9682610"/>
<dbReference type="UniPathway" id="UPA00028">
    <property type="reaction ID" value="UER00005"/>
</dbReference>
<organism evidence="13">
    <name type="scientific">Micromonas pusilla (strain CCMP1545)</name>
    <name type="common">Picoplanktonic green alga</name>
    <dbReference type="NCBI Taxonomy" id="564608"/>
    <lineage>
        <taxon>Eukaryota</taxon>
        <taxon>Viridiplantae</taxon>
        <taxon>Chlorophyta</taxon>
        <taxon>Mamiellophyceae</taxon>
        <taxon>Mamiellales</taxon>
        <taxon>Mamiellaceae</taxon>
        <taxon>Micromonas</taxon>
    </lineage>
</organism>
<evidence type="ECO:0000256" key="8">
    <source>
        <dbReference type="ARBA" id="ARBA00022840"/>
    </source>
</evidence>
<comment type="pathway">
    <text evidence="1">Cofactor biosynthesis; (R)-pantothenate biosynthesis; (R)-pantothenate from (R)-pantoate and beta-alanine: step 1/1.</text>
</comment>
<name>C1MNU1_MICPC</name>
<dbReference type="InterPro" id="IPR003721">
    <property type="entry name" value="Pantoate_ligase"/>
</dbReference>
<evidence type="ECO:0000313" key="12">
    <source>
        <dbReference type="EMBL" id="EEH58348.1"/>
    </source>
</evidence>
<protein>
    <recommendedName>
        <fullName evidence="4">Pantoate--beta-alanine ligase</fullName>
        <ecNumber evidence="3">6.3.2.1</ecNumber>
    </recommendedName>
    <alternativeName>
        <fullName evidence="10">Pantoate-activating enzyme</fullName>
    </alternativeName>
    <alternativeName>
        <fullName evidence="9">Pantothenate synthetase</fullName>
    </alternativeName>
</protein>
<comment type="catalytic activity">
    <reaction evidence="11">
        <text>(R)-pantoate + beta-alanine + ATP = (R)-pantothenate + AMP + diphosphate + H(+)</text>
        <dbReference type="Rhea" id="RHEA:10912"/>
        <dbReference type="ChEBI" id="CHEBI:15378"/>
        <dbReference type="ChEBI" id="CHEBI:15980"/>
        <dbReference type="ChEBI" id="CHEBI:29032"/>
        <dbReference type="ChEBI" id="CHEBI:30616"/>
        <dbReference type="ChEBI" id="CHEBI:33019"/>
        <dbReference type="ChEBI" id="CHEBI:57966"/>
        <dbReference type="ChEBI" id="CHEBI:456215"/>
        <dbReference type="EC" id="6.3.2.1"/>
    </reaction>
</comment>
<comment type="similarity">
    <text evidence="2">Belongs to the pantothenate synthetase family.</text>
</comment>
<dbReference type="GO" id="GO:0015940">
    <property type="term" value="P:pantothenate biosynthetic process"/>
    <property type="evidence" value="ECO:0007669"/>
    <property type="project" value="UniProtKB-UniPathway"/>
</dbReference>
<dbReference type="GO" id="GO:0004592">
    <property type="term" value="F:pantoate-beta-alanine ligase activity"/>
    <property type="evidence" value="ECO:0007669"/>
    <property type="project" value="UniProtKB-EC"/>
</dbReference>
<evidence type="ECO:0000256" key="1">
    <source>
        <dbReference type="ARBA" id="ARBA00004990"/>
    </source>
</evidence>
<dbReference type="Gene3D" id="3.40.50.620">
    <property type="entry name" value="HUPs"/>
    <property type="match status" value="1"/>
</dbReference>
<accession>C1MNU1</accession>
<evidence type="ECO:0000256" key="9">
    <source>
        <dbReference type="ARBA" id="ARBA00029902"/>
    </source>
</evidence>
<dbReference type="InterPro" id="IPR042176">
    <property type="entry name" value="Pantoate_ligase_C"/>
</dbReference>
<dbReference type="InterPro" id="IPR004821">
    <property type="entry name" value="Cyt_trans-like"/>
</dbReference>
<evidence type="ECO:0000256" key="7">
    <source>
        <dbReference type="ARBA" id="ARBA00022741"/>
    </source>
</evidence>
<sequence>MEVIESSATMRAWSRAQRAAGRRIALVPTMGYLHEGHLELVRRAKAVADVVIVSIYVNPAQFAANEDFGTYPRDEEGDAAKLREMRVDAVFAPRRLAPSPSSSSSPPPPPHETYVTVENLQRGFCAITRPHFFRGVATVVCKLFNICDPDVAVFGKKDYQQWRLVERMTRDLDFAIEIVGVPLMREEDGVAMSSRNVRLTPKNRLACRAVSVALEGLEATLMAGGALASSLQTIVRDAIAMSGGEVDYVEVVDQLTLRPVERVTAGDKVVVLVAAKYGDVRLLDNVEIGGEA</sequence>
<dbReference type="Proteomes" id="UP000001876">
    <property type="component" value="Unassembled WGS sequence"/>
</dbReference>
<dbReference type="GO" id="GO:0005829">
    <property type="term" value="C:cytosol"/>
    <property type="evidence" value="ECO:0007669"/>
    <property type="project" value="TreeGrafter"/>
</dbReference>
<dbReference type="Pfam" id="PF02569">
    <property type="entry name" value="Pantoate_ligase"/>
    <property type="match status" value="1"/>
</dbReference>
<gene>
    <name evidence="12" type="ORF">MICPUCDRAFT_15500</name>
</gene>
<dbReference type="eggNOG" id="KOG3042">
    <property type="taxonomic scope" value="Eukaryota"/>
</dbReference>